<reference evidence="1" key="1">
    <citation type="journal article" date="2014" name="Int. J. Syst. Evol. Microbiol.">
        <title>Complete genome sequence of Corynebacterium casei LMG S-19264T (=DSM 44701T), isolated from a smear-ripened cheese.</title>
        <authorList>
            <consortium name="US DOE Joint Genome Institute (JGI-PGF)"/>
            <person name="Walter F."/>
            <person name="Albersmeier A."/>
            <person name="Kalinowski J."/>
            <person name="Ruckert C."/>
        </authorList>
    </citation>
    <scope>NUCLEOTIDE SEQUENCE</scope>
    <source>
        <strain evidence="1">JCM 4714</strain>
    </source>
</reference>
<dbReference type="AlphaFoldDB" id="A0A918YP06"/>
<reference evidence="1" key="2">
    <citation type="submission" date="2020-09" db="EMBL/GenBank/DDBJ databases">
        <authorList>
            <person name="Sun Q."/>
            <person name="Ohkuma M."/>
        </authorList>
    </citation>
    <scope>NUCLEOTIDE SEQUENCE</scope>
    <source>
        <strain evidence="1">JCM 4714</strain>
    </source>
</reference>
<proteinExistence type="predicted"/>
<comment type="caution">
    <text evidence="1">The sequence shown here is derived from an EMBL/GenBank/DDBJ whole genome shotgun (WGS) entry which is preliminary data.</text>
</comment>
<name>A0A918YP06_9ACTN</name>
<keyword evidence="2" id="KW-1185">Reference proteome</keyword>
<evidence type="ECO:0000313" key="1">
    <source>
        <dbReference type="EMBL" id="GHE10261.1"/>
    </source>
</evidence>
<evidence type="ECO:0000313" key="2">
    <source>
        <dbReference type="Proteomes" id="UP000655443"/>
    </source>
</evidence>
<accession>A0A918YP06</accession>
<dbReference type="EMBL" id="BMVG01000023">
    <property type="protein sequence ID" value="GHE10261.1"/>
    <property type="molecule type" value="Genomic_DNA"/>
</dbReference>
<protein>
    <submittedName>
        <fullName evidence="1">Uncharacterized protein</fullName>
    </submittedName>
</protein>
<organism evidence="1 2">
    <name type="scientific">Streptomyces alanosinicus</name>
    <dbReference type="NCBI Taxonomy" id="68171"/>
    <lineage>
        <taxon>Bacteria</taxon>
        <taxon>Bacillati</taxon>
        <taxon>Actinomycetota</taxon>
        <taxon>Actinomycetes</taxon>
        <taxon>Kitasatosporales</taxon>
        <taxon>Streptomycetaceae</taxon>
        <taxon>Streptomyces</taxon>
    </lineage>
</organism>
<gene>
    <name evidence="1" type="ORF">GCM10010339_65730</name>
</gene>
<sequence>MFWKSMRMTVASAREAGVSSRLLSWRRVVVAMGSSSRCVGVAGALVRRPAVLTTLTQNVSGTYMERLTPVAR</sequence>
<dbReference type="Proteomes" id="UP000655443">
    <property type="component" value="Unassembled WGS sequence"/>
</dbReference>